<evidence type="ECO:0000256" key="1">
    <source>
        <dbReference type="SAM" id="SignalP"/>
    </source>
</evidence>
<dbReference type="OrthoDB" id="9767366at2"/>
<dbReference type="Proteomes" id="UP000219559">
    <property type="component" value="Unassembled WGS sequence"/>
</dbReference>
<protein>
    <recommendedName>
        <fullName evidence="2">Amidohydrolase 3 domain-containing protein</fullName>
    </recommendedName>
</protein>
<sequence length="576" mass="62785">MKKALYTLIALFFLACGPTPDMADTLIVNAHIYSFSWDDPLVDGTPAANAPYKNGQWQADAEAIALKNGKILALGTTDALRKHQGGHTEIINAQGGYIIPGLVESHGHLQQLGEWEAEVDLKGLDGPEIIARLTQVANETPKGQWIIASGWDEAEFANAYPDMVALSAQTPDHPIVLKGLRGFGSMGNALAFELLHITKDTPSPKGGEILKNEKGELTFVLLNNARNLLDDNIPERSAAEKRQIINYGLQQLAQLGFVALHHAGVRSNYMPTYEAMAQDQALPIRLHTFIAASPDNDSLARHWIRQGPTNQLDAMLQVRGFKAFYDGSLGSRGAKFAQAYSDMPGHTGVSGAAYGFDADLVKQAIDAGFQLAIHAIGDQANTDILDFYAQNQDPNSSIFHRIEHAQILDTADIRRFGELNVIASMEPAHAIEDMPWAVDRVGEDRLAGAYAWRAIRKSGGTLIFNSDFAGTNPDFFYNFQAALTRQKPNNTPKLAWPSDQRLTPEEIVRAYTSWPAKASGIAAQTGTLEPGKWADLTLMDTDILNMKPSKVGTLSKAKIKMTVVNGRIVYATSGPE</sequence>
<gene>
    <name evidence="3" type="ORF">B7P33_00530</name>
</gene>
<dbReference type="GO" id="GO:0016810">
    <property type="term" value="F:hydrolase activity, acting on carbon-nitrogen (but not peptide) bonds"/>
    <property type="evidence" value="ECO:0007669"/>
    <property type="project" value="InterPro"/>
</dbReference>
<dbReference type="Pfam" id="PF07969">
    <property type="entry name" value="Amidohydro_3"/>
    <property type="match status" value="1"/>
</dbReference>
<dbReference type="InterPro" id="IPR032466">
    <property type="entry name" value="Metal_Hydrolase"/>
</dbReference>
<dbReference type="RefSeq" id="WP_097441354.1">
    <property type="nucleotide sequence ID" value="NZ_NBWU01000001.1"/>
</dbReference>
<comment type="caution">
    <text evidence="3">The sequence shown here is derived from an EMBL/GenBank/DDBJ whole genome shotgun (WGS) entry which is preliminary data.</text>
</comment>
<keyword evidence="1" id="KW-0732">Signal</keyword>
<feature type="domain" description="Amidohydrolase 3" evidence="2">
    <location>
        <begin position="89"/>
        <end position="570"/>
    </location>
</feature>
<dbReference type="SUPFAM" id="SSF51556">
    <property type="entry name" value="Metallo-dependent hydrolases"/>
    <property type="match status" value="1"/>
</dbReference>
<accession>A0A2A4GDG7</accession>
<dbReference type="InterPro" id="IPR011059">
    <property type="entry name" value="Metal-dep_hydrolase_composite"/>
</dbReference>
<dbReference type="Gene3D" id="3.10.310.70">
    <property type="match status" value="1"/>
</dbReference>
<dbReference type="PANTHER" id="PTHR22642:SF2">
    <property type="entry name" value="PROTEIN LONG AFTER FAR-RED 3"/>
    <property type="match status" value="1"/>
</dbReference>
<dbReference type="PANTHER" id="PTHR22642">
    <property type="entry name" value="IMIDAZOLONEPROPIONASE"/>
    <property type="match status" value="1"/>
</dbReference>
<dbReference type="InterPro" id="IPR033932">
    <property type="entry name" value="YtcJ-like"/>
</dbReference>
<reference evidence="3 4" key="1">
    <citation type="submission" date="2017-04" db="EMBL/GenBank/DDBJ databases">
        <title>A new member of the family Flavobacteriaceae isolated from ascidians.</title>
        <authorList>
            <person name="Chen L."/>
        </authorList>
    </citation>
    <scope>NUCLEOTIDE SEQUENCE [LARGE SCALE GENOMIC DNA]</scope>
    <source>
        <strain evidence="3 4">HQA918</strain>
    </source>
</reference>
<evidence type="ECO:0000313" key="4">
    <source>
        <dbReference type="Proteomes" id="UP000219559"/>
    </source>
</evidence>
<keyword evidence="4" id="KW-1185">Reference proteome</keyword>
<proteinExistence type="predicted"/>
<organism evidence="3 4">
    <name type="scientific">Sediminicola luteus</name>
    <dbReference type="NCBI Taxonomy" id="319238"/>
    <lineage>
        <taxon>Bacteria</taxon>
        <taxon>Pseudomonadati</taxon>
        <taxon>Bacteroidota</taxon>
        <taxon>Flavobacteriia</taxon>
        <taxon>Flavobacteriales</taxon>
        <taxon>Flavobacteriaceae</taxon>
        <taxon>Sediminicola</taxon>
    </lineage>
</organism>
<feature type="chain" id="PRO_5012449708" description="Amidohydrolase 3 domain-containing protein" evidence="1">
    <location>
        <begin position="24"/>
        <end position="576"/>
    </location>
</feature>
<dbReference type="PROSITE" id="PS51257">
    <property type="entry name" value="PROKAR_LIPOPROTEIN"/>
    <property type="match status" value="1"/>
</dbReference>
<dbReference type="CDD" id="cd01300">
    <property type="entry name" value="YtcJ_like"/>
    <property type="match status" value="1"/>
</dbReference>
<dbReference type="Gene3D" id="2.30.40.10">
    <property type="entry name" value="Urease, subunit C, domain 1"/>
    <property type="match status" value="1"/>
</dbReference>
<evidence type="ECO:0000259" key="2">
    <source>
        <dbReference type="Pfam" id="PF07969"/>
    </source>
</evidence>
<evidence type="ECO:0000313" key="3">
    <source>
        <dbReference type="EMBL" id="PCE65825.1"/>
    </source>
</evidence>
<name>A0A2A4GDG7_9FLAO</name>
<dbReference type="SUPFAM" id="SSF51338">
    <property type="entry name" value="Composite domain of metallo-dependent hydrolases"/>
    <property type="match status" value="1"/>
</dbReference>
<dbReference type="Gene3D" id="3.20.20.140">
    <property type="entry name" value="Metal-dependent hydrolases"/>
    <property type="match status" value="1"/>
</dbReference>
<dbReference type="InterPro" id="IPR013108">
    <property type="entry name" value="Amidohydro_3"/>
</dbReference>
<dbReference type="AlphaFoldDB" id="A0A2A4GDG7"/>
<dbReference type="EMBL" id="NBWU01000001">
    <property type="protein sequence ID" value="PCE65825.1"/>
    <property type="molecule type" value="Genomic_DNA"/>
</dbReference>
<feature type="signal peptide" evidence="1">
    <location>
        <begin position="1"/>
        <end position="23"/>
    </location>
</feature>